<dbReference type="OrthoDB" id="3176823at2759"/>
<evidence type="ECO:0000313" key="3">
    <source>
        <dbReference type="EMBL" id="EGN99287.1"/>
    </source>
</evidence>
<reference evidence="4" key="1">
    <citation type="journal article" date="2011" name="Science">
        <title>The plant cell wall-decomposing machinery underlies the functional diversity of forest fungi.</title>
        <authorList>
            <person name="Eastwood D.C."/>
            <person name="Floudas D."/>
            <person name="Binder M."/>
            <person name="Majcherczyk A."/>
            <person name="Schneider P."/>
            <person name="Aerts A."/>
            <person name="Asiegbu F.O."/>
            <person name="Baker S.E."/>
            <person name="Barry K."/>
            <person name="Bendiksby M."/>
            <person name="Blumentritt M."/>
            <person name="Coutinho P.M."/>
            <person name="Cullen D."/>
            <person name="de Vries R.P."/>
            <person name="Gathman A."/>
            <person name="Goodell B."/>
            <person name="Henrissat B."/>
            <person name="Ihrmark K."/>
            <person name="Kauserud H."/>
            <person name="Kohler A."/>
            <person name="LaButti K."/>
            <person name="Lapidus A."/>
            <person name="Lavin J.L."/>
            <person name="Lee Y.-H."/>
            <person name="Lindquist E."/>
            <person name="Lilly W."/>
            <person name="Lucas S."/>
            <person name="Morin E."/>
            <person name="Murat C."/>
            <person name="Oguiza J.A."/>
            <person name="Park J."/>
            <person name="Pisabarro A.G."/>
            <person name="Riley R."/>
            <person name="Rosling A."/>
            <person name="Salamov A."/>
            <person name="Schmidt O."/>
            <person name="Schmutz J."/>
            <person name="Skrede I."/>
            <person name="Stenlid J."/>
            <person name="Wiebenga A."/>
            <person name="Xie X."/>
            <person name="Kuees U."/>
            <person name="Hibbett D.S."/>
            <person name="Hoffmeister D."/>
            <person name="Hoegberg N."/>
            <person name="Martin F."/>
            <person name="Grigoriev I.V."/>
            <person name="Watkinson S.C."/>
        </authorList>
    </citation>
    <scope>NUCLEOTIDE SEQUENCE [LARGE SCALE GENOMIC DNA]</scope>
    <source>
        <strain evidence="4">strain S7.3</strain>
    </source>
</reference>
<proteinExistence type="predicted"/>
<accession>F8PWW0</accession>
<dbReference type="Gene3D" id="3.30.160.60">
    <property type="entry name" value="Classic Zinc Finger"/>
    <property type="match status" value="1"/>
</dbReference>
<protein>
    <recommendedName>
        <fullName evidence="2">C2H2-type domain-containing protein</fullName>
    </recommendedName>
</protein>
<feature type="compositionally biased region" description="Low complexity" evidence="1">
    <location>
        <begin position="50"/>
        <end position="59"/>
    </location>
</feature>
<evidence type="ECO:0000256" key="1">
    <source>
        <dbReference type="SAM" id="MobiDB-lite"/>
    </source>
</evidence>
<evidence type="ECO:0000313" key="4">
    <source>
        <dbReference type="Proteomes" id="UP000008063"/>
    </source>
</evidence>
<dbReference type="AlphaFoldDB" id="F8PWW0"/>
<feature type="compositionally biased region" description="Polar residues" evidence="1">
    <location>
        <begin position="39"/>
        <end position="49"/>
    </location>
</feature>
<gene>
    <name evidence="3" type="ORF">SERLA73DRAFT_182224</name>
</gene>
<evidence type="ECO:0000259" key="2">
    <source>
        <dbReference type="SMART" id="SM00355"/>
    </source>
</evidence>
<dbReference type="SMART" id="SM00355">
    <property type="entry name" value="ZnF_C2H2"/>
    <property type="match status" value="2"/>
</dbReference>
<dbReference type="Pfam" id="PF00096">
    <property type="entry name" value="zf-C2H2"/>
    <property type="match status" value="1"/>
</dbReference>
<feature type="domain" description="C2H2-type" evidence="2">
    <location>
        <begin position="132"/>
        <end position="152"/>
    </location>
</feature>
<dbReference type="InParanoid" id="F8PWW0"/>
<keyword evidence="4" id="KW-1185">Reference proteome</keyword>
<dbReference type="HOGENOM" id="CLU_1526077_0_0_1"/>
<dbReference type="Proteomes" id="UP000008063">
    <property type="component" value="Unassembled WGS sequence"/>
</dbReference>
<feature type="region of interest" description="Disordered" evidence="1">
    <location>
        <begin position="39"/>
        <end position="59"/>
    </location>
</feature>
<organism evidence="4">
    <name type="scientific">Serpula lacrymans var. lacrymans (strain S7.3)</name>
    <name type="common">Dry rot fungus</name>
    <dbReference type="NCBI Taxonomy" id="936435"/>
    <lineage>
        <taxon>Eukaryota</taxon>
        <taxon>Fungi</taxon>
        <taxon>Dikarya</taxon>
        <taxon>Basidiomycota</taxon>
        <taxon>Agaricomycotina</taxon>
        <taxon>Agaricomycetes</taxon>
        <taxon>Agaricomycetidae</taxon>
        <taxon>Boletales</taxon>
        <taxon>Coniophorineae</taxon>
        <taxon>Serpulaceae</taxon>
        <taxon>Serpula</taxon>
    </lineage>
</organism>
<dbReference type="STRING" id="936435.F8PWW0"/>
<dbReference type="EMBL" id="GL945480">
    <property type="protein sequence ID" value="EGN99287.1"/>
    <property type="molecule type" value="Genomic_DNA"/>
</dbReference>
<sequence length="176" mass="19810">MTKRKAQVPCGPKRQVKRVKHINDNEVLSISATSRRVLNAKNTNTNQKYSPNTSPSPFSPSLTSIPLNYVSSQNFQPETTISPEADKDVKAYQSVSRHNHFPCHLDGCTHICTSAGDLRRHQQSLRHQPPSFPCLACRYTFTRPDALKRHLMKKPACKRAHQVECTAEGDWGSILC</sequence>
<name>F8PWW0_SERL3</name>
<dbReference type="InterPro" id="IPR013087">
    <property type="entry name" value="Znf_C2H2_type"/>
</dbReference>
<feature type="domain" description="C2H2-type" evidence="2">
    <location>
        <begin position="101"/>
        <end position="127"/>
    </location>
</feature>